<dbReference type="InterPro" id="IPR018392">
    <property type="entry name" value="LysM"/>
</dbReference>
<reference evidence="4 5" key="1">
    <citation type="submission" date="2021-04" db="EMBL/GenBank/DDBJ databases">
        <title>Draft genome sequence of Paenibacillus cisolokensis, LC2-13A.</title>
        <authorList>
            <person name="Uke A."/>
            <person name="Chhe C."/>
            <person name="Baramee S."/>
            <person name="Kosugi A."/>
        </authorList>
    </citation>
    <scope>NUCLEOTIDE SEQUENCE [LARGE SCALE GENOMIC DNA]</scope>
    <source>
        <strain evidence="4 5">LC2-13A</strain>
    </source>
</reference>
<name>A0ABQ4NBW7_9BACL</name>
<dbReference type="Pfam" id="PF01476">
    <property type="entry name" value="LysM"/>
    <property type="match status" value="1"/>
</dbReference>
<gene>
    <name evidence="4" type="ORF">PACILC2_42650</name>
</gene>
<feature type="chain" id="PRO_5045276897" description="LysM domain-containing protein" evidence="2">
    <location>
        <begin position="31"/>
        <end position="216"/>
    </location>
</feature>
<dbReference type="PANTHER" id="PTHR39160:SF4">
    <property type="entry name" value="RESUSCITATION-PROMOTING FACTOR RPFB"/>
    <property type="match status" value="1"/>
</dbReference>
<dbReference type="InterPro" id="IPR036908">
    <property type="entry name" value="RlpA-like_sf"/>
</dbReference>
<dbReference type="SUPFAM" id="SSF50685">
    <property type="entry name" value="Barwin-like endoglucanases"/>
    <property type="match status" value="1"/>
</dbReference>
<dbReference type="Proteomes" id="UP000680304">
    <property type="component" value="Unassembled WGS sequence"/>
</dbReference>
<dbReference type="Pfam" id="PF06725">
    <property type="entry name" value="3D"/>
    <property type="match status" value="1"/>
</dbReference>
<sequence length="216" mass="22975">MVKLVRRTVVTATSLALAFALSTSAATASAATKTHTATNHDTFWKLSRQYNVDLNKLMKANPTIDPLNIYAGLKIKIPATGAASVNTVKAASASKAAQNTKTVKLNGKTIAYKTAIKAKATAYTASHEENGWGPVDYFGNPLKIGTVAVDPKVIPLGTKLYITGYDYNGLPQGGYYATATDTGSAINGYRVDLFVGGSRQQASQFGIQYINVYVLE</sequence>
<dbReference type="InterPro" id="IPR010611">
    <property type="entry name" value="3D_dom"/>
</dbReference>
<dbReference type="Gene3D" id="2.40.40.10">
    <property type="entry name" value="RlpA-like domain"/>
    <property type="match status" value="1"/>
</dbReference>
<keyword evidence="1 2" id="KW-0732">Signal</keyword>
<dbReference type="SMART" id="SM00257">
    <property type="entry name" value="LysM"/>
    <property type="match status" value="1"/>
</dbReference>
<evidence type="ECO:0000259" key="3">
    <source>
        <dbReference type="PROSITE" id="PS51782"/>
    </source>
</evidence>
<evidence type="ECO:0000256" key="1">
    <source>
        <dbReference type="ARBA" id="ARBA00022729"/>
    </source>
</evidence>
<dbReference type="EMBL" id="BOVJ01000146">
    <property type="protein sequence ID" value="GIQ65697.1"/>
    <property type="molecule type" value="Genomic_DNA"/>
</dbReference>
<protein>
    <recommendedName>
        <fullName evidence="3">LysM domain-containing protein</fullName>
    </recommendedName>
</protein>
<proteinExistence type="predicted"/>
<dbReference type="Gene3D" id="3.10.350.10">
    <property type="entry name" value="LysM domain"/>
    <property type="match status" value="1"/>
</dbReference>
<dbReference type="CDD" id="cd00118">
    <property type="entry name" value="LysM"/>
    <property type="match status" value="1"/>
</dbReference>
<feature type="domain" description="LysM" evidence="3">
    <location>
        <begin position="33"/>
        <end position="77"/>
    </location>
</feature>
<dbReference type="RefSeq" id="WP_244863648.1">
    <property type="nucleotide sequence ID" value="NZ_BOVJ01000146.1"/>
</dbReference>
<evidence type="ECO:0000256" key="2">
    <source>
        <dbReference type="SAM" id="SignalP"/>
    </source>
</evidence>
<keyword evidence="5" id="KW-1185">Reference proteome</keyword>
<dbReference type="InterPro" id="IPR051933">
    <property type="entry name" value="Resuscitation_pf_RpfB"/>
</dbReference>
<evidence type="ECO:0000313" key="4">
    <source>
        <dbReference type="EMBL" id="GIQ65697.1"/>
    </source>
</evidence>
<dbReference type="PROSITE" id="PS51782">
    <property type="entry name" value="LYSM"/>
    <property type="match status" value="1"/>
</dbReference>
<comment type="caution">
    <text evidence="4">The sequence shown here is derived from an EMBL/GenBank/DDBJ whole genome shotgun (WGS) entry which is preliminary data.</text>
</comment>
<dbReference type="PANTHER" id="PTHR39160">
    <property type="entry name" value="CELL WALL-BINDING PROTEIN YOCH"/>
    <property type="match status" value="1"/>
</dbReference>
<dbReference type="CDD" id="cd14667">
    <property type="entry name" value="3D_containing_proteins"/>
    <property type="match status" value="1"/>
</dbReference>
<dbReference type="SUPFAM" id="SSF54106">
    <property type="entry name" value="LysM domain"/>
    <property type="match status" value="1"/>
</dbReference>
<organism evidence="4 5">
    <name type="scientific">Paenibacillus cisolokensis</name>
    <dbReference type="NCBI Taxonomy" id="1658519"/>
    <lineage>
        <taxon>Bacteria</taxon>
        <taxon>Bacillati</taxon>
        <taxon>Bacillota</taxon>
        <taxon>Bacilli</taxon>
        <taxon>Bacillales</taxon>
        <taxon>Paenibacillaceae</taxon>
        <taxon>Paenibacillus</taxon>
    </lineage>
</organism>
<accession>A0ABQ4NBW7</accession>
<feature type="signal peptide" evidence="2">
    <location>
        <begin position="1"/>
        <end position="30"/>
    </location>
</feature>
<dbReference type="InterPro" id="IPR036779">
    <property type="entry name" value="LysM_dom_sf"/>
</dbReference>
<evidence type="ECO:0000313" key="5">
    <source>
        <dbReference type="Proteomes" id="UP000680304"/>
    </source>
</evidence>
<dbReference type="InterPro" id="IPR059180">
    <property type="entry name" value="3D_YorM"/>
</dbReference>